<keyword evidence="4" id="KW-0804">Transcription</keyword>
<organism evidence="6">
    <name type="scientific">Aegilops tauschii</name>
    <name type="common">Tausch's goatgrass</name>
    <name type="synonym">Aegilops squarrosa</name>
    <dbReference type="NCBI Taxonomy" id="37682"/>
    <lineage>
        <taxon>Eukaryota</taxon>
        <taxon>Viridiplantae</taxon>
        <taxon>Streptophyta</taxon>
        <taxon>Embryophyta</taxon>
        <taxon>Tracheophyta</taxon>
        <taxon>Spermatophyta</taxon>
        <taxon>Magnoliopsida</taxon>
        <taxon>Liliopsida</taxon>
        <taxon>Poales</taxon>
        <taxon>Poaceae</taxon>
        <taxon>BOP clade</taxon>
        <taxon>Pooideae</taxon>
        <taxon>Triticodae</taxon>
        <taxon>Triticeae</taxon>
        <taxon>Triticinae</taxon>
        <taxon>Aegilops</taxon>
    </lineage>
</organism>
<keyword evidence="3" id="KW-0238">DNA-binding</keyword>
<evidence type="ECO:0000256" key="4">
    <source>
        <dbReference type="ARBA" id="ARBA00023163"/>
    </source>
</evidence>
<comment type="subcellular location">
    <subcellularLocation>
        <location evidence="1">Nucleus</location>
    </subcellularLocation>
</comment>
<accession>M8CZ08</accession>
<dbReference type="PROSITE" id="PS51032">
    <property type="entry name" value="AP2_ERF"/>
    <property type="match status" value="1"/>
</dbReference>
<dbReference type="CDD" id="cd00018">
    <property type="entry name" value="AP2"/>
    <property type="match status" value="1"/>
</dbReference>
<keyword evidence="2" id="KW-0805">Transcription regulation</keyword>
<dbReference type="InterPro" id="IPR001471">
    <property type="entry name" value="AP2/ERF_dom"/>
</dbReference>
<dbReference type="InterPro" id="IPR016177">
    <property type="entry name" value="DNA-bd_dom_sf"/>
</dbReference>
<sequence>MARLLPHNDYDEVLVAMCGGAILADLKPSMVPWRVIQTMLWPEKRRPGRGRCFTRLDGFRVGLGVEDDDVDVKEFKVDIRESDLDVGRGGVAEEDNGARLSRAIRSPPSRGPSLKLNETRTEMYYTSSTVVLQLDEPGQRVYDSSGTVVLHVPSPNDDCDKVRTTIMCGRALLADVKVPVVTRKVMEVTVWPEKKKHRRGGGGGRRFTGHSGHRGLELYNEEEDFEADFEKFKADSRDYDLDLGHGGVAEKDDDDEEVEIKPLVAVKRSLSHGINPDDLSTMPTASFDGPSERPAKRKRKNQINVIRRRPLGKWAAEIRDPSKGVCVWLGTFNSAKEAARAYDAEAHKIRGKKAEVNFPEEPTGSADFASNQPPVPAMNSAAPIEVPVMDIYSDQGSNSFCCSNLDWEYDTKSLDISSIAPISTIAEGAKSAVVKNNTYNSLVPLFMENNAINFEPWMRYLMDDSVDELIDSLLNFDVPQDVVGNMDLWSFDDMPICGKFF</sequence>
<evidence type="ECO:0000256" key="5">
    <source>
        <dbReference type="ARBA" id="ARBA00023242"/>
    </source>
</evidence>
<dbReference type="GO" id="GO:0005634">
    <property type="term" value="C:nucleus"/>
    <property type="evidence" value="ECO:0007669"/>
    <property type="project" value="UniProtKB-SubCell"/>
</dbReference>
<evidence type="ECO:0000256" key="2">
    <source>
        <dbReference type="ARBA" id="ARBA00023015"/>
    </source>
</evidence>
<dbReference type="InterPro" id="IPR036955">
    <property type="entry name" value="AP2/ERF_dom_sf"/>
</dbReference>
<dbReference type="GO" id="GO:0003700">
    <property type="term" value="F:DNA-binding transcription factor activity"/>
    <property type="evidence" value="ECO:0007669"/>
    <property type="project" value="InterPro"/>
</dbReference>
<reference evidence="6" key="1">
    <citation type="submission" date="2015-06" db="UniProtKB">
        <authorList>
            <consortium name="EnsemblPlants"/>
        </authorList>
    </citation>
    <scope>IDENTIFICATION</scope>
</reference>
<evidence type="ECO:0000256" key="3">
    <source>
        <dbReference type="ARBA" id="ARBA00023125"/>
    </source>
</evidence>
<dbReference type="GO" id="GO:0003677">
    <property type="term" value="F:DNA binding"/>
    <property type="evidence" value="ECO:0007669"/>
    <property type="project" value="UniProtKB-KW"/>
</dbReference>
<dbReference type="SUPFAM" id="SSF54171">
    <property type="entry name" value="DNA-binding domain"/>
    <property type="match status" value="1"/>
</dbReference>
<evidence type="ECO:0000256" key="1">
    <source>
        <dbReference type="ARBA" id="ARBA00004123"/>
    </source>
</evidence>
<evidence type="ECO:0000313" key="6">
    <source>
        <dbReference type="EnsemblPlants" id="EMT29111"/>
    </source>
</evidence>
<dbReference type="Gene3D" id="3.30.730.10">
    <property type="entry name" value="AP2/ERF domain"/>
    <property type="match status" value="1"/>
</dbReference>
<dbReference type="PANTHER" id="PTHR31190:SF44">
    <property type="entry name" value="ETHYLENE-RESPONSIVE TRANSCRIPTION FACTOR 1"/>
    <property type="match status" value="1"/>
</dbReference>
<dbReference type="SMART" id="SM00380">
    <property type="entry name" value="AP2"/>
    <property type="match status" value="1"/>
</dbReference>
<dbReference type="PANTHER" id="PTHR31190">
    <property type="entry name" value="DNA-BINDING DOMAIN"/>
    <property type="match status" value="1"/>
</dbReference>
<keyword evidence="5" id="KW-0539">Nucleus</keyword>
<dbReference type="EnsemblPlants" id="EMT29111">
    <property type="protein sequence ID" value="EMT29111"/>
    <property type="gene ID" value="F775_00094"/>
</dbReference>
<name>M8CZ08_AEGTA</name>
<dbReference type="GO" id="GO:0009873">
    <property type="term" value="P:ethylene-activated signaling pathway"/>
    <property type="evidence" value="ECO:0007669"/>
    <property type="project" value="InterPro"/>
</dbReference>
<protein>
    <submittedName>
        <fullName evidence="6">Ethylene-responsive transcription factor 1</fullName>
    </submittedName>
</protein>
<dbReference type="AlphaFoldDB" id="M8CZ08"/>
<dbReference type="PRINTS" id="PR00367">
    <property type="entry name" value="ETHRSPELEMNT"/>
</dbReference>
<dbReference type="InterPro" id="IPR044808">
    <property type="entry name" value="ERF_plant"/>
</dbReference>
<proteinExistence type="predicted"/>